<organism evidence="1 2">
    <name type="scientific">Funneliformis caledonium</name>
    <dbReference type="NCBI Taxonomy" id="1117310"/>
    <lineage>
        <taxon>Eukaryota</taxon>
        <taxon>Fungi</taxon>
        <taxon>Fungi incertae sedis</taxon>
        <taxon>Mucoromycota</taxon>
        <taxon>Glomeromycotina</taxon>
        <taxon>Glomeromycetes</taxon>
        <taxon>Glomerales</taxon>
        <taxon>Glomeraceae</taxon>
        <taxon>Funneliformis</taxon>
    </lineage>
</organism>
<dbReference type="PANTHER" id="PTHR22891">
    <property type="entry name" value="EUKARYOTIC TRANSLATION INITIATION FACTOR 2C"/>
    <property type="match status" value="1"/>
</dbReference>
<accession>A0A9N9J6V2</accession>
<dbReference type="SUPFAM" id="SSF101690">
    <property type="entry name" value="PAZ domain"/>
    <property type="match status" value="1"/>
</dbReference>
<comment type="caution">
    <text evidence="1">The sequence shown here is derived from an EMBL/GenBank/DDBJ whole genome shotgun (WGS) entry which is preliminary data.</text>
</comment>
<protein>
    <submittedName>
        <fullName evidence="1">14112_t:CDS:1</fullName>
    </submittedName>
</protein>
<evidence type="ECO:0000313" key="2">
    <source>
        <dbReference type="Proteomes" id="UP000789570"/>
    </source>
</evidence>
<gene>
    <name evidence="1" type="ORF">FCALED_LOCUS17333</name>
</gene>
<feature type="non-terminal residue" evidence="1">
    <location>
        <position position="1"/>
    </location>
</feature>
<dbReference type="Gene3D" id="3.40.50.2300">
    <property type="match status" value="1"/>
</dbReference>
<reference evidence="1" key="1">
    <citation type="submission" date="2021-06" db="EMBL/GenBank/DDBJ databases">
        <authorList>
            <person name="Kallberg Y."/>
            <person name="Tangrot J."/>
            <person name="Rosling A."/>
        </authorList>
    </citation>
    <scope>NUCLEOTIDE SEQUENCE</scope>
    <source>
        <strain evidence="1">UK204</strain>
    </source>
</reference>
<dbReference type="EMBL" id="CAJVPQ010025968">
    <property type="protein sequence ID" value="CAG8767781.1"/>
    <property type="molecule type" value="Genomic_DNA"/>
</dbReference>
<dbReference type="AlphaFoldDB" id="A0A9N9J6V2"/>
<keyword evidence="2" id="KW-1185">Reference proteome</keyword>
<dbReference type="Proteomes" id="UP000789570">
    <property type="component" value="Unassembled WGS sequence"/>
</dbReference>
<sequence length="152" mass="17999">KRIYLPLEVCEIIPDQPFRGNISDNARAEMIKHTCVKPADRFRTIDDSFRNFFRYDQNEHLKSINMNIDINTKVIVEGRRLPPVNLKFRESKGQQAPVPVEVADARWNYVNRKFLDPKKIVNWSVLLLTRDHPKMAEDFMRKFRDVLINKGM</sequence>
<dbReference type="OrthoDB" id="10252740at2759"/>
<dbReference type="InterPro" id="IPR036085">
    <property type="entry name" value="PAZ_dom_sf"/>
</dbReference>
<evidence type="ECO:0000313" key="1">
    <source>
        <dbReference type="EMBL" id="CAG8767781.1"/>
    </source>
</evidence>
<name>A0A9N9J6V2_9GLOM</name>
<proteinExistence type="predicted"/>
<feature type="non-terminal residue" evidence="1">
    <location>
        <position position="152"/>
    </location>
</feature>